<accession>A0ABW0VZ20</accession>
<organism evidence="1 2">
    <name type="scientific">Paenibacillus solisilvae</name>
    <dbReference type="NCBI Taxonomy" id="2486751"/>
    <lineage>
        <taxon>Bacteria</taxon>
        <taxon>Bacillati</taxon>
        <taxon>Bacillota</taxon>
        <taxon>Bacilli</taxon>
        <taxon>Bacillales</taxon>
        <taxon>Paenibacillaceae</taxon>
        <taxon>Paenibacillus</taxon>
    </lineage>
</organism>
<protein>
    <submittedName>
        <fullName evidence="1">MmcQ/YjbR family DNA-binding protein</fullName>
    </submittedName>
</protein>
<dbReference type="RefSeq" id="WP_379188555.1">
    <property type="nucleotide sequence ID" value="NZ_JBHSOW010000043.1"/>
</dbReference>
<keyword evidence="1" id="KW-0238">DNA-binding</keyword>
<evidence type="ECO:0000313" key="1">
    <source>
        <dbReference type="EMBL" id="MFC5650004.1"/>
    </source>
</evidence>
<proteinExistence type="predicted"/>
<dbReference type="Proteomes" id="UP001596047">
    <property type="component" value="Unassembled WGS sequence"/>
</dbReference>
<sequence length="122" mass="13449">MNALLAQIMRLCLSFPETSERLSHGAPSFFIQEKKAFVHAHDNHHGDGKLAIWCAAPAGAAAVLVESEPEIYYIPAYVGHLGWVGVRLDRNAAWDDIAGAIQNAYLTRAPKKLKDVLVNKDR</sequence>
<gene>
    <name evidence="1" type="ORF">ACFPYJ_12910</name>
</gene>
<dbReference type="InterPro" id="IPR038056">
    <property type="entry name" value="YjbR-like_sf"/>
</dbReference>
<name>A0ABW0VZ20_9BACL</name>
<dbReference type="InterPro" id="IPR058532">
    <property type="entry name" value="YjbR/MT2646/Rv2570-like"/>
</dbReference>
<dbReference type="Pfam" id="PF04237">
    <property type="entry name" value="YjbR"/>
    <property type="match status" value="1"/>
</dbReference>
<evidence type="ECO:0000313" key="2">
    <source>
        <dbReference type="Proteomes" id="UP001596047"/>
    </source>
</evidence>
<dbReference type="SUPFAM" id="SSF142906">
    <property type="entry name" value="YjbR-like"/>
    <property type="match status" value="1"/>
</dbReference>
<dbReference type="Gene3D" id="3.90.1150.30">
    <property type="match status" value="1"/>
</dbReference>
<dbReference type="GO" id="GO:0003677">
    <property type="term" value="F:DNA binding"/>
    <property type="evidence" value="ECO:0007669"/>
    <property type="project" value="UniProtKB-KW"/>
</dbReference>
<reference evidence="2" key="1">
    <citation type="journal article" date="2019" name="Int. J. Syst. Evol. Microbiol.">
        <title>The Global Catalogue of Microorganisms (GCM) 10K type strain sequencing project: providing services to taxonomists for standard genome sequencing and annotation.</title>
        <authorList>
            <consortium name="The Broad Institute Genomics Platform"/>
            <consortium name="The Broad Institute Genome Sequencing Center for Infectious Disease"/>
            <person name="Wu L."/>
            <person name="Ma J."/>
        </authorList>
    </citation>
    <scope>NUCLEOTIDE SEQUENCE [LARGE SCALE GENOMIC DNA]</scope>
    <source>
        <strain evidence="2">CGMCC 1.3240</strain>
    </source>
</reference>
<dbReference type="EMBL" id="JBHSOW010000043">
    <property type="protein sequence ID" value="MFC5650004.1"/>
    <property type="molecule type" value="Genomic_DNA"/>
</dbReference>
<keyword evidence="2" id="KW-1185">Reference proteome</keyword>
<comment type="caution">
    <text evidence="1">The sequence shown here is derived from an EMBL/GenBank/DDBJ whole genome shotgun (WGS) entry which is preliminary data.</text>
</comment>